<feature type="transmembrane region" description="Helical" evidence="1">
    <location>
        <begin position="12"/>
        <end position="31"/>
    </location>
</feature>
<protein>
    <submittedName>
        <fullName evidence="2">Uncharacterized protein</fullName>
    </submittedName>
</protein>
<dbReference type="EMBL" id="FMAJ01000039">
    <property type="protein sequence ID" value="SCB62246.1"/>
    <property type="molecule type" value="Genomic_DNA"/>
</dbReference>
<reference evidence="2 3" key="1">
    <citation type="submission" date="2016-08" db="EMBL/GenBank/DDBJ databases">
        <authorList>
            <person name="Seilhamer J.J."/>
        </authorList>
    </citation>
    <scope>NUCLEOTIDE SEQUENCE [LARGE SCALE GENOMIC DNA]</scope>
    <source>
        <strain evidence="2 3">HBR26</strain>
    </source>
</reference>
<name>A0A1C3YCL4_9HYPH</name>
<dbReference type="STRING" id="1138170.GA0061105_13910"/>
<accession>A0A1C3YCL4</accession>
<gene>
    <name evidence="2" type="ORF">GA0061105_13910</name>
</gene>
<keyword evidence="1" id="KW-0812">Transmembrane</keyword>
<keyword evidence="1" id="KW-0472">Membrane</keyword>
<sequence length="50" mass="5299">MIYHEDKSSGLAFPIIVILIAIIAIIGTLALSSGHQESARVWVPVRSAGP</sequence>
<evidence type="ECO:0000313" key="3">
    <source>
        <dbReference type="Proteomes" id="UP000198723"/>
    </source>
</evidence>
<organism evidence="2 3">
    <name type="scientific">Rhizobium aethiopicum</name>
    <dbReference type="NCBI Taxonomy" id="1138170"/>
    <lineage>
        <taxon>Bacteria</taxon>
        <taxon>Pseudomonadati</taxon>
        <taxon>Pseudomonadota</taxon>
        <taxon>Alphaproteobacteria</taxon>
        <taxon>Hyphomicrobiales</taxon>
        <taxon>Rhizobiaceae</taxon>
        <taxon>Rhizobium/Agrobacterium group</taxon>
        <taxon>Rhizobium</taxon>
    </lineage>
</organism>
<evidence type="ECO:0000313" key="2">
    <source>
        <dbReference type="EMBL" id="SCB62246.1"/>
    </source>
</evidence>
<evidence type="ECO:0000256" key="1">
    <source>
        <dbReference type="SAM" id="Phobius"/>
    </source>
</evidence>
<dbReference type="AlphaFoldDB" id="A0A1C3YCL4"/>
<proteinExistence type="predicted"/>
<dbReference type="RefSeq" id="WP_167358604.1">
    <property type="nucleotide sequence ID" value="NZ_FMAJ01000039.1"/>
</dbReference>
<keyword evidence="1" id="KW-1133">Transmembrane helix</keyword>
<dbReference type="Proteomes" id="UP000198723">
    <property type="component" value="Unassembled WGS sequence"/>
</dbReference>